<comment type="caution">
    <text evidence="1">The sequence shown here is derived from an EMBL/GenBank/DDBJ whole genome shotgun (WGS) entry which is preliminary data.</text>
</comment>
<accession>A0A2U1V5C6</accession>
<sequence>MSDEIQDYRTTESDYLPHVIARCVEKANRHNLPYRFRLNGAEVVVTPGQTADAVNDEVQRQWQRNRTPPAHHAASHAAPG</sequence>
<dbReference type="RefSeq" id="WP_109516431.1">
    <property type="nucleotide sequence ID" value="NZ_JBHSCH010000014.1"/>
</dbReference>
<dbReference type="OrthoDB" id="7279091at2"/>
<evidence type="ECO:0000313" key="1">
    <source>
        <dbReference type="EMBL" id="PWC29096.1"/>
    </source>
</evidence>
<dbReference type="AlphaFoldDB" id="A0A2U1V5C6"/>
<dbReference type="EMBL" id="PDOA01000004">
    <property type="protein sequence ID" value="PWC29096.1"/>
    <property type="molecule type" value="Genomic_DNA"/>
</dbReference>
<proteinExistence type="predicted"/>
<reference evidence="2" key="1">
    <citation type="submission" date="2017-10" db="EMBL/GenBank/DDBJ databases">
        <authorList>
            <person name="Toshchakov S.V."/>
            <person name="Goeva M.A."/>
        </authorList>
    </citation>
    <scope>NUCLEOTIDE SEQUENCE [LARGE SCALE GENOMIC DNA]</scope>
    <source>
        <strain evidence="2">JR1/69-1-13</strain>
    </source>
</reference>
<protein>
    <submittedName>
        <fullName evidence="1">Uncharacterized protein</fullName>
    </submittedName>
</protein>
<organism evidence="1 2">
    <name type="scientific">Teichococcus aestuarii</name>
    <dbReference type="NCBI Taxonomy" id="568898"/>
    <lineage>
        <taxon>Bacteria</taxon>
        <taxon>Pseudomonadati</taxon>
        <taxon>Pseudomonadota</taxon>
        <taxon>Alphaproteobacteria</taxon>
        <taxon>Acetobacterales</taxon>
        <taxon>Roseomonadaceae</taxon>
        <taxon>Roseomonas</taxon>
    </lineage>
</organism>
<evidence type="ECO:0000313" key="2">
    <source>
        <dbReference type="Proteomes" id="UP000245048"/>
    </source>
</evidence>
<dbReference type="Proteomes" id="UP000245048">
    <property type="component" value="Unassembled WGS sequence"/>
</dbReference>
<keyword evidence="2" id="KW-1185">Reference proteome</keyword>
<name>A0A2U1V5C6_9PROT</name>
<gene>
    <name evidence="1" type="ORF">CR165_07820</name>
</gene>